<evidence type="ECO:0000256" key="6">
    <source>
        <dbReference type="ARBA" id="ARBA00022989"/>
    </source>
</evidence>
<feature type="transmembrane region" description="Helical" evidence="9">
    <location>
        <begin position="612"/>
        <end position="631"/>
    </location>
</feature>
<keyword evidence="10" id="KW-0378">Hydrolase</keyword>
<dbReference type="NCBIfam" id="NF001951">
    <property type="entry name" value="PRK00733.1-2"/>
    <property type="match status" value="1"/>
</dbReference>
<dbReference type="GO" id="GO:0004427">
    <property type="term" value="F:inorganic diphosphate phosphatase activity"/>
    <property type="evidence" value="ECO:0007669"/>
    <property type="project" value="UniProtKB-UniRule"/>
</dbReference>
<feature type="transmembrane region" description="Helical" evidence="9">
    <location>
        <begin position="683"/>
        <end position="701"/>
    </location>
</feature>
<evidence type="ECO:0000256" key="8">
    <source>
        <dbReference type="ARBA" id="ARBA00023136"/>
    </source>
</evidence>
<name>A0A552UFJ2_9SPHN</name>
<feature type="transmembrane region" description="Helical" evidence="9">
    <location>
        <begin position="295"/>
        <end position="318"/>
    </location>
</feature>
<dbReference type="PIRSF" id="PIRSF001265">
    <property type="entry name" value="H+-PPase"/>
    <property type="match status" value="1"/>
</dbReference>
<feature type="site" description="Determinant of potassium independence" evidence="9">
    <location>
        <position position="472"/>
    </location>
</feature>
<evidence type="ECO:0000256" key="5">
    <source>
        <dbReference type="ARBA" id="ARBA00022967"/>
    </source>
</evidence>
<evidence type="ECO:0000313" key="11">
    <source>
        <dbReference type="Proteomes" id="UP000317894"/>
    </source>
</evidence>
<dbReference type="GO" id="GO:0009678">
    <property type="term" value="F:diphosphate hydrolysis-driven proton transmembrane transporter activity"/>
    <property type="evidence" value="ECO:0007669"/>
    <property type="project" value="UniProtKB-UniRule"/>
</dbReference>
<evidence type="ECO:0000256" key="3">
    <source>
        <dbReference type="ARBA" id="ARBA00022692"/>
    </source>
</evidence>
<gene>
    <name evidence="9" type="primary">hppA</name>
    <name evidence="10" type="ORF">FMM06_01925</name>
</gene>
<dbReference type="EMBL" id="VJWA01000001">
    <property type="protein sequence ID" value="TRW16992.1"/>
    <property type="molecule type" value="Genomic_DNA"/>
</dbReference>
<dbReference type="AlphaFoldDB" id="A0A552UFJ2"/>
<evidence type="ECO:0000313" key="10">
    <source>
        <dbReference type="EMBL" id="TRW16992.1"/>
    </source>
</evidence>
<dbReference type="GO" id="GO:0000287">
    <property type="term" value="F:magnesium ion binding"/>
    <property type="evidence" value="ECO:0007669"/>
    <property type="project" value="UniProtKB-UniRule"/>
</dbReference>
<keyword evidence="6 9" id="KW-1133">Transmembrane helix</keyword>
<feature type="transmembrane region" description="Helical" evidence="9">
    <location>
        <begin position="584"/>
        <end position="605"/>
    </location>
</feature>
<dbReference type="RefSeq" id="WP_143554536.1">
    <property type="nucleotide sequence ID" value="NZ_VJWA01000001.1"/>
</dbReference>
<evidence type="ECO:0000256" key="9">
    <source>
        <dbReference type="HAMAP-Rule" id="MF_01129"/>
    </source>
</evidence>
<dbReference type="PANTHER" id="PTHR31998">
    <property type="entry name" value="K(+)-INSENSITIVE PYROPHOSPHATE-ENERGIZED PROTON PUMP"/>
    <property type="match status" value="1"/>
</dbReference>
<dbReference type="InterPro" id="IPR004131">
    <property type="entry name" value="PPase-energised_H-pump"/>
</dbReference>
<accession>A0A552UFJ2</accession>
<evidence type="ECO:0000256" key="7">
    <source>
        <dbReference type="ARBA" id="ARBA00023065"/>
    </source>
</evidence>
<comment type="subcellular location">
    <subcellularLocation>
        <location evidence="9">Cell membrane</location>
        <topology evidence="9">Multi-pass membrane protein</topology>
    </subcellularLocation>
    <subcellularLocation>
        <location evidence="1">Endomembrane system</location>
        <topology evidence="1">Multi-pass membrane protein</topology>
    </subcellularLocation>
</comment>
<evidence type="ECO:0000256" key="1">
    <source>
        <dbReference type="ARBA" id="ARBA00004127"/>
    </source>
</evidence>
<feature type="transmembrane region" description="Helical" evidence="9">
    <location>
        <begin position="338"/>
        <end position="356"/>
    </location>
</feature>
<feature type="transmembrane region" description="Helical" evidence="9">
    <location>
        <begin position="477"/>
        <end position="494"/>
    </location>
</feature>
<dbReference type="EC" id="7.1.3.1" evidence="9"/>
<keyword evidence="4 9" id="KW-0460">Magnesium</keyword>
<organism evidence="10 11">
    <name type="scientific">Glacieibacterium frigidum</name>
    <dbReference type="NCBI Taxonomy" id="2593303"/>
    <lineage>
        <taxon>Bacteria</taxon>
        <taxon>Pseudomonadati</taxon>
        <taxon>Pseudomonadota</taxon>
        <taxon>Alphaproteobacteria</taxon>
        <taxon>Sphingomonadales</taxon>
        <taxon>Sphingosinicellaceae</taxon>
        <taxon>Glacieibacterium</taxon>
    </lineage>
</organism>
<evidence type="ECO:0000256" key="2">
    <source>
        <dbReference type="ARBA" id="ARBA00022448"/>
    </source>
</evidence>
<feature type="transmembrane region" description="Helical" evidence="9">
    <location>
        <begin position="262"/>
        <end position="283"/>
    </location>
</feature>
<keyword evidence="5 9" id="KW-1278">Translocase</keyword>
<dbReference type="Proteomes" id="UP000317894">
    <property type="component" value="Unassembled WGS sequence"/>
</dbReference>
<feature type="transmembrane region" description="Helical" evidence="9">
    <location>
        <begin position="515"/>
        <end position="538"/>
    </location>
</feature>
<sequence length="702" mass="71609">MDMVLLAILCGLVAVAYGIVTALQVLRAPAGNARMQEIAKAIQEGAGAYLQRQYIAIGIVGVIVAVGVAVFLGTVPAIAFVIGAVLSGVTGFIGMNISVRANVRTAEAARGSLQGGLTMAFRSGAVTGMLVAGLALLAIAGLYYVLTSVNGLSVEDAVEQRQIVNALVALSFGASLISIFARLGGGIFTKAADVGADMVGKNELGFDEDDDRNPGVIADNVGDNVGDCAGMAADLFETYVVTIGATMVLVALLIGADAGRLMTLPLLAGGVCILTSIIGTYFVRLGKGSIMGALYKGFIVTALLSIPALYFATNAVFPDMEAPIALNDTAAMSFNARHLFYCMLVGLGVTGLIVWITEYYTGTDYRPVQSIAKASDSGHGTNVIQGLAVSMESTALPTLVIVVGIVAAFQLAGLIGIAFAATAMLALAGMVVALDAYGPVTDNAGGIAEMSGLDAEVRERTDALDAVGNTTKAVTKGYAIGSAGLAALVLFATYTEDLRQFFSAVTVDFTLSNPYVVVGLLLGALLPYLFGGMAMTAVGRTAAAVAQDIRAQFKENGPAIINRTARPNYARTVGLVTAGAIKEMIVPSLLPVLAPIVVYFVITAVAGQGNGFAALGALLMGVIVSGLFVAISMTSGGGAWDNAKKVIEQGAYGGKGSPAHQAAVTGDTVGDPYKDTAGPAVNPMIKITNIVALLLLAALAGH</sequence>
<feature type="transmembrane region" description="Helical" evidence="9">
    <location>
        <begin position="239"/>
        <end position="256"/>
    </location>
</feature>
<protein>
    <recommendedName>
        <fullName evidence="9">K(+)-insensitive pyrophosphate-energized proton pump</fullName>
        <ecNumber evidence="9">7.1.3.1</ecNumber>
    </recommendedName>
    <alternativeName>
        <fullName evidence="9">Membrane-bound proton-translocating pyrophosphatase</fullName>
    </alternativeName>
    <alternativeName>
        <fullName evidence="9">Pyrophosphate-energized inorganic pyrophosphatase</fullName>
        <shortName evidence="9">H(+)-PPase</shortName>
    </alternativeName>
</protein>
<comment type="caution">
    <text evidence="9">Lacks conserved residue(s) required for the propagation of feature annotation.</text>
</comment>
<dbReference type="Pfam" id="PF03030">
    <property type="entry name" value="H_PPase"/>
    <property type="match status" value="1"/>
</dbReference>
<feature type="transmembrane region" description="Helical" evidence="9">
    <location>
        <begin position="6"/>
        <end position="26"/>
    </location>
</feature>
<keyword evidence="11" id="KW-1185">Reference proteome</keyword>
<proteinExistence type="inferred from homology"/>
<dbReference type="NCBIfam" id="TIGR01104">
    <property type="entry name" value="V_PPase"/>
    <property type="match status" value="1"/>
</dbReference>
<evidence type="ECO:0000256" key="4">
    <source>
        <dbReference type="ARBA" id="ARBA00022842"/>
    </source>
</evidence>
<dbReference type="GO" id="GO:0005886">
    <property type="term" value="C:plasma membrane"/>
    <property type="evidence" value="ECO:0007669"/>
    <property type="project" value="UniProtKB-SubCell"/>
</dbReference>
<keyword evidence="9" id="KW-1003">Cell membrane</keyword>
<comment type="similarity">
    <text evidence="9">Belongs to the H(+)-translocating pyrophosphatase (TC 3.A.10) family. K(+)-insensitive subfamily.</text>
</comment>
<feature type="transmembrane region" description="Helical" evidence="9">
    <location>
        <begin position="163"/>
        <end position="181"/>
    </location>
</feature>
<comment type="function">
    <text evidence="9">Proton pump that utilizes the energy of pyrophosphate hydrolysis as the driving force for proton movement across the membrane. Generates a proton motive force.</text>
</comment>
<keyword evidence="7 9" id="KW-0406">Ion transport</keyword>
<dbReference type="OrthoDB" id="9808652at2"/>
<dbReference type="GO" id="GO:0012505">
    <property type="term" value="C:endomembrane system"/>
    <property type="evidence" value="ECO:0007669"/>
    <property type="project" value="UniProtKB-SubCell"/>
</dbReference>
<feature type="transmembrane region" description="Helical" evidence="9">
    <location>
        <begin position="399"/>
        <end position="432"/>
    </location>
</feature>
<comment type="catalytic activity">
    <reaction evidence="9">
        <text>diphosphate + H2O + H(+)(in) = 2 phosphate + 2 H(+)(out)</text>
        <dbReference type="Rhea" id="RHEA:13973"/>
        <dbReference type="ChEBI" id="CHEBI:15377"/>
        <dbReference type="ChEBI" id="CHEBI:15378"/>
        <dbReference type="ChEBI" id="CHEBI:33019"/>
        <dbReference type="ChEBI" id="CHEBI:43474"/>
        <dbReference type="EC" id="7.1.3.1"/>
    </reaction>
</comment>
<keyword evidence="2 9" id="KW-0813">Transport</keyword>
<comment type="caution">
    <text evidence="10">The sequence shown here is derived from an EMBL/GenBank/DDBJ whole genome shotgun (WGS) entry which is preliminary data.</text>
</comment>
<keyword evidence="9" id="KW-0375">Hydrogen ion transport</keyword>
<comment type="cofactor">
    <cofactor evidence="9">
        <name>Mg(2+)</name>
        <dbReference type="ChEBI" id="CHEBI:18420"/>
    </cofactor>
</comment>
<dbReference type="NCBIfam" id="NF001960">
    <property type="entry name" value="PRK00733.3-5"/>
    <property type="match status" value="1"/>
</dbReference>
<feature type="transmembrane region" description="Helical" evidence="9">
    <location>
        <begin position="54"/>
        <end position="72"/>
    </location>
</feature>
<reference evidence="10 11" key="1">
    <citation type="submission" date="2019-07" db="EMBL/GenBank/DDBJ databases">
        <title>Novel species isolated from glacier.</title>
        <authorList>
            <person name="Liu Q."/>
            <person name="Xin Y.-H."/>
        </authorList>
    </citation>
    <scope>NUCLEOTIDE SEQUENCE [LARGE SCALE GENOMIC DNA]</scope>
    <source>
        <strain evidence="10 11">LB1R16</strain>
    </source>
</reference>
<comment type="subunit">
    <text evidence="9">Homodimer.</text>
</comment>
<keyword evidence="8 9" id="KW-0472">Membrane</keyword>
<keyword evidence="3 9" id="KW-0812">Transmembrane</keyword>
<feature type="transmembrane region" description="Helical" evidence="9">
    <location>
        <begin position="120"/>
        <end position="143"/>
    </location>
</feature>
<dbReference type="HAMAP" id="MF_01129">
    <property type="entry name" value="PPase_energized_pump"/>
    <property type="match status" value="1"/>
</dbReference>